<gene>
    <name evidence="1" type="ORF">Q664_32105</name>
</gene>
<dbReference type="AlphaFoldDB" id="A0A084SMW2"/>
<protein>
    <submittedName>
        <fullName evidence="1">Uncharacterized protein</fullName>
    </submittedName>
</protein>
<sequence length="270" mass="30064">MNLRTFPPQVEQLARQWRGEVLTSSTWTQVGDVIEHFESEPFFVRSSEGETGLAKPGTVEPPVHQLPRAAHEKIASDLAFDLGLPVPPVLLWSRSGAGPKQQRYASISALAFPRANPWAMAARLSSRLLPRLAAVASAMAVFDSWVANADRQNDGNLLVSEDDSVSPPVLRVAYLDFANSLAYRWGKGERWWKWEEGVACYPDGVPWDVRSMALAIGEIERFPPATLREIVNRIPGSFLSEQHRTAIREGLSYRQSRIRGIMASMYPGIP</sequence>
<evidence type="ECO:0000313" key="2">
    <source>
        <dbReference type="Proteomes" id="UP000028547"/>
    </source>
</evidence>
<proteinExistence type="predicted"/>
<evidence type="ECO:0000313" key="1">
    <source>
        <dbReference type="EMBL" id="KFA89797.1"/>
    </source>
</evidence>
<organism evidence="1 2">
    <name type="scientific">Archangium violaceum Cb vi76</name>
    <dbReference type="NCBI Taxonomy" id="1406225"/>
    <lineage>
        <taxon>Bacteria</taxon>
        <taxon>Pseudomonadati</taxon>
        <taxon>Myxococcota</taxon>
        <taxon>Myxococcia</taxon>
        <taxon>Myxococcales</taxon>
        <taxon>Cystobacterineae</taxon>
        <taxon>Archangiaceae</taxon>
        <taxon>Archangium</taxon>
    </lineage>
</organism>
<comment type="caution">
    <text evidence="1">The sequence shown here is derived from an EMBL/GenBank/DDBJ whole genome shotgun (WGS) entry which is preliminary data.</text>
</comment>
<name>A0A084SMW2_9BACT</name>
<reference evidence="1 2" key="1">
    <citation type="submission" date="2014-07" db="EMBL/GenBank/DDBJ databases">
        <title>Draft Genome Sequence of Gephyronic Acid Producer, Cystobacter violaceus Strain Cb vi76.</title>
        <authorList>
            <person name="Stevens D.C."/>
            <person name="Young J."/>
            <person name="Carmichael R."/>
            <person name="Tan J."/>
            <person name="Taylor R.E."/>
        </authorList>
    </citation>
    <scope>NUCLEOTIDE SEQUENCE [LARGE SCALE GENOMIC DNA]</scope>
    <source>
        <strain evidence="1 2">Cb vi76</strain>
    </source>
</reference>
<dbReference type="EMBL" id="JPMI01000232">
    <property type="protein sequence ID" value="KFA89797.1"/>
    <property type="molecule type" value="Genomic_DNA"/>
</dbReference>
<dbReference type="Proteomes" id="UP000028547">
    <property type="component" value="Unassembled WGS sequence"/>
</dbReference>
<dbReference type="RefSeq" id="WP_043403791.1">
    <property type="nucleotide sequence ID" value="NZ_JPMI01000232.1"/>
</dbReference>
<accession>A0A084SMW2</accession>